<gene>
    <name evidence="3" type="ORF">C8D89_10454</name>
</gene>
<dbReference type="OrthoDB" id="104711at2"/>
<dbReference type="CDD" id="cd03506">
    <property type="entry name" value="Delta6-FADS-like"/>
    <property type="match status" value="1"/>
</dbReference>
<protein>
    <submittedName>
        <fullName evidence="3">Linoleoyl-CoA desaturase</fullName>
    </submittedName>
</protein>
<feature type="region of interest" description="Disordered" evidence="1">
    <location>
        <begin position="364"/>
        <end position="394"/>
    </location>
</feature>
<dbReference type="GO" id="GO:0016717">
    <property type="term" value="F:oxidoreductase activity, acting on paired donors, with oxidation of a pair of donors resulting in the reduction of molecular oxygen to two molecules of water"/>
    <property type="evidence" value="ECO:0007669"/>
    <property type="project" value="TreeGrafter"/>
</dbReference>
<comment type="caution">
    <text evidence="3">The sequence shown here is derived from an EMBL/GenBank/DDBJ whole genome shotgun (WGS) entry which is preliminary data.</text>
</comment>
<dbReference type="PANTHER" id="PTHR19353">
    <property type="entry name" value="FATTY ACID DESATURASE 2"/>
    <property type="match status" value="1"/>
</dbReference>
<dbReference type="RefSeq" id="WP_116707890.1">
    <property type="nucleotide sequence ID" value="NZ_QEKW01000004.1"/>
</dbReference>
<feature type="domain" description="Fatty acid desaturase" evidence="2">
    <location>
        <begin position="76"/>
        <end position="342"/>
    </location>
</feature>
<organism evidence="3 4">
    <name type="scientific">Actinomycetospora cinnamomea</name>
    <dbReference type="NCBI Taxonomy" id="663609"/>
    <lineage>
        <taxon>Bacteria</taxon>
        <taxon>Bacillati</taxon>
        <taxon>Actinomycetota</taxon>
        <taxon>Actinomycetes</taxon>
        <taxon>Pseudonocardiales</taxon>
        <taxon>Pseudonocardiaceae</taxon>
        <taxon>Actinomycetospora</taxon>
    </lineage>
</organism>
<dbReference type="EMBL" id="QEKW01000004">
    <property type="protein sequence ID" value="PVZ10843.1"/>
    <property type="molecule type" value="Genomic_DNA"/>
</dbReference>
<dbReference type="InterPro" id="IPR005804">
    <property type="entry name" value="FA_desaturase_dom"/>
</dbReference>
<dbReference type="Pfam" id="PF00487">
    <property type="entry name" value="FA_desaturase"/>
    <property type="match status" value="1"/>
</dbReference>
<dbReference type="GO" id="GO:0008610">
    <property type="term" value="P:lipid biosynthetic process"/>
    <property type="evidence" value="ECO:0007669"/>
    <property type="project" value="UniProtKB-ARBA"/>
</dbReference>
<dbReference type="GO" id="GO:0016020">
    <property type="term" value="C:membrane"/>
    <property type="evidence" value="ECO:0007669"/>
    <property type="project" value="TreeGrafter"/>
</dbReference>
<dbReference type="AlphaFoldDB" id="A0A2U1FF74"/>
<sequence>MSNTTLTTTTETTETTAHLSDADVEALGAELDAIRAEVMDDLGDDDARYIRRVIAWQRGLDAAGRGMLQFSLLPPAWLGGTAALSVAKILENMEIGHNVLHGQWDWMHDPEIHSSTWEWDSASSAEGWKYSHNYVHHTYTNVLGKDRDLGYAVFRVDPEQPWKPWHLLQPLMNIGLAAGFEYGIAIYDIELEEVIAGRKPWAQAKDELGGLWRKIRGQLLKDYIGFPLLSGMAAPTTLLGNLTANITRNVWSHAVIFCGHFPAGAETFTEEQLDGESRGQWYLRQMLGSANLDGSPLMHLMTGNLSHQIEHHLFPDMPSNRYAQVAPKVRDLCERYGLPYTSGPLHKQYANVLATIARLALPGGTAVDGNREDPGAASSGPRDGAHTPIGVGAA</sequence>
<dbReference type="Proteomes" id="UP000245639">
    <property type="component" value="Unassembled WGS sequence"/>
</dbReference>
<dbReference type="InterPro" id="IPR012171">
    <property type="entry name" value="Fatty_acid_desaturase"/>
</dbReference>
<accession>A0A2U1FF74</accession>
<evidence type="ECO:0000256" key="1">
    <source>
        <dbReference type="SAM" id="MobiDB-lite"/>
    </source>
</evidence>
<name>A0A2U1FF74_9PSEU</name>
<dbReference type="PANTHER" id="PTHR19353:SF19">
    <property type="entry name" value="DELTA(5) FATTY ACID DESATURASE C-RELATED"/>
    <property type="match status" value="1"/>
</dbReference>
<reference evidence="3 4" key="1">
    <citation type="submission" date="2018-04" db="EMBL/GenBank/DDBJ databases">
        <title>Genomic Encyclopedia of Type Strains, Phase IV (KMG-IV): sequencing the most valuable type-strain genomes for metagenomic binning, comparative biology and taxonomic classification.</title>
        <authorList>
            <person name="Goeker M."/>
        </authorList>
    </citation>
    <scope>NUCLEOTIDE SEQUENCE [LARGE SCALE GENOMIC DNA]</scope>
    <source>
        <strain evidence="3 4">DSM 45771</strain>
    </source>
</reference>
<evidence type="ECO:0000313" key="4">
    <source>
        <dbReference type="Proteomes" id="UP000245639"/>
    </source>
</evidence>
<evidence type="ECO:0000313" key="3">
    <source>
        <dbReference type="EMBL" id="PVZ10843.1"/>
    </source>
</evidence>
<keyword evidence="4" id="KW-1185">Reference proteome</keyword>
<proteinExistence type="predicted"/>
<evidence type="ECO:0000259" key="2">
    <source>
        <dbReference type="Pfam" id="PF00487"/>
    </source>
</evidence>